<dbReference type="EMBL" id="WHOB01000069">
    <property type="protein sequence ID" value="NOU82026.1"/>
    <property type="molecule type" value="Genomic_DNA"/>
</dbReference>
<comment type="caution">
    <text evidence="1">The sequence shown here is derived from an EMBL/GenBank/DDBJ whole genome shotgun (WGS) entry which is preliminary data.</text>
</comment>
<keyword evidence="2" id="KW-1185">Reference proteome</keyword>
<evidence type="ECO:0000313" key="1">
    <source>
        <dbReference type="EMBL" id="NOU82026.1"/>
    </source>
</evidence>
<name>A0ABX1YPL1_9BACL</name>
<evidence type="ECO:0000313" key="2">
    <source>
        <dbReference type="Proteomes" id="UP000596857"/>
    </source>
</evidence>
<organism evidence="1 2">
    <name type="scientific">Paenibacillus phytohabitans</name>
    <dbReference type="NCBI Taxonomy" id="2654978"/>
    <lineage>
        <taxon>Bacteria</taxon>
        <taxon>Bacillati</taxon>
        <taxon>Bacillota</taxon>
        <taxon>Bacilli</taxon>
        <taxon>Bacillales</taxon>
        <taxon>Paenibacillaceae</taxon>
        <taxon>Paenibacillus</taxon>
    </lineage>
</organism>
<dbReference type="Proteomes" id="UP000596857">
    <property type="component" value="Unassembled WGS sequence"/>
</dbReference>
<protein>
    <submittedName>
        <fullName evidence="1">Uncharacterized protein</fullName>
    </submittedName>
</protein>
<accession>A0ABX1YPL1</accession>
<gene>
    <name evidence="1" type="ORF">GC101_24490</name>
</gene>
<reference evidence="1 2" key="1">
    <citation type="submission" date="2019-10" db="EMBL/GenBank/DDBJ databases">
        <title>Description of Paenibacillus terricola sp. nov.</title>
        <authorList>
            <person name="Carlier A."/>
            <person name="Qi S."/>
        </authorList>
    </citation>
    <scope>NUCLEOTIDE SEQUENCE [LARGE SCALE GENOMIC DNA]</scope>
    <source>
        <strain evidence="1 2">LMG 31459</strain>
    </source>
</reference>
<proteinExistence type="predicted"/>
<sequence>MHETKEILEDHWQAMTEAYESLSEEDIQSILAYTKKKLNELSNYFNTIKFNKRSKDVLFFYTDYVDLLLKYHKNKFDMRYHLQYMFLYSELLLGSQRYITIKNNLREIEGEFKVDDS</sequence>